<name>A0A9K3LD90_9STRA</name>
<keyword evidence="3" id="KW-1185">Reference proteome</keyword>
<reference evidence="2" key="2">
    <citation type="submission" date="2021-04" db="EMBL/GenBank/DDBJ databases">
        <authorList>
            <person name="Podell S."/>
        </authorList>
    </citation>
    <scope>NUCLEOTIDE SEQUENCE</scope>
    <source>
        <strain evidence="2">Hildebrandi</strain>
    </source>
</reference>
<dbReference type="AlphaFoldDB" id="A0A9K3LD90"/>
<dbReference type="EMBL" id="JAGRRH010000014">
    <property type="protein sequence ID" value="KAG7358561.1"/>
    <property type="molecule type" value="Genomic_DNA"/>
</dbReference>
<evidence type="ECO:0000256" key="1">
    <source>
        <dbReference type="SAM" id="MobiDB-lite"/>
    </source>
</evidence>
<dbReference type="Proteomes" id="UP000693970">
    <property type="component" value="Unassembled WGS sequence"/>
</dbReference>
<evidence type="ECO:0000313" key="2">
    <source>
        <dbReference type="EMBL" id="KAG7358561.1"/>
    </source>
</evidence>
<comment type="caution">
    <text evidence="2">The sequence shown here is derived from an EMBL/GenBank/DDBJ whole genome shotgun (WGS) entry which is preliminary data.</text>
</comment>
<reference evidence="2" key="1">
    <citation type="journal article" date="2021" name="Sci. Rep.">
        <title>Diploid genomic architecture of Nitzschia inconspicua, an elite biomass production diatom.</title>
        <authorList>
            <person name="Oliver A."/>
            <person name="Podell S."/>
            <person name="Pinowska A."/>
            <person name="Traller J.C."/>
            <person name="Smith S.R."/>
            <person name="McClure R."/>
            <person name="Beliaev A."/>
            <person name="Bohutskyi P."/>
            <person name="Hill E.A."/>
            <person name="Rabines A."/>
            <person name="Zheng H."/>
            <person name="Allen L.Z."/>
            <person name="Kuo A."/>
            <person name="Grigoriev I.V."/>
            <person name="Allen A.E."/>
            <person name="Hazlebeck D."/>
            <person name="Allen E.E."/>
        </authorList>
    </citation>
    <scope>NUCLEOTIDE SEQUENCE</scope>
    <source>
        <strain evidence="2">Hildebrandi</strain>
    </source>
</reference>
<gene>
    <name evidence="2" type="ORF">IV203_015150</name>
</gene>
<proteinExistence type="predicted"/>
<accession>A0A9K3LD90</accession>
<organism evidence="2 3">
    <name type="scientific">Nitzschia inconspicua</name>
    <dbReference type="NCBI Taxonomy" id="303405"/>
    <lineage>
        <taxon>Eukaryota</taxon>
        <taxon>Sar</taxon>
        <taxon>Stramenopiles</taxon>
        <taxon>Ochrophyta</taxon>
        <taxon>Bacillariophyta</taxon>
        <taxon>Bacillariophyceae</taxon>
        <taxon>Bacillariophycidae</taxon>
        <taxon>Bacillariales</taxon>
        <taxon>Bacillariaceae</taxon>
        <taxon>Nitzschia</taxon>
    </lineage>
</organism>
<sequence>MTRKEREQRIALKRRLFHEREVANESLRRAVKSAKDAEHKIKLERRKLKMAKEAMEASQKEQQEREESQESFFLKEEENYLKQLRATEAAREEESNANKEAARAFDIFENYSS</sequence>
<evidence type="ECO:0000313" key="3">
    <source>
        <dbReference type="Proteomes" id="UP000693970"/>
    </source>
</evidence>
<feature type="region of interest" description="Disordered" evidence="1">
    <location>
        <begin position="52"/>
        <end position="74"/>
    </location>
</feature>
<protein>
    <submittedName>
        <fullName evidence="2">Uncharacterized protein</fullName>
    </submittedName>
</protein>